<evidence type="ECO:0000256" key="1">
    <source>
        <dbReference type="ARBA" id="ARBA00004651"/>
    </source>
</evidence>
<dbReference type="InterPro" id="IPR011014">
    <property type="entry name" value="MscS_channel_TM-2"/>
</dbReference>
<evidence type="ECO:0000256" key="3">
    <source>
        <dbReference type="ARBA" id="ARBA00022475"/>
    </source>
</evidence>
<accession>A0A418VGS5</accession>
<organism evidence="11 12">
    <name type="scientific">Deinococcus cavernae</name>
    <dbReference type="NCBI Taxonomy" id="2320857"/>
    <lineage>
        <taxon>Bacteria</taxon>
        <taxon>Thermotogati</taxon>
        <taxon>Deinococcota</taxon>
        <taxon>Deinococci</taxon>
        <taxon>Deinococcales</taxon>
        <taxon>Deinococcaceae</taxon>
        <taxon>Deinococcus</taxon>
    </lineage>
</organism>
<evidence type="ECO:0000313" key="11">
    <source>
        <dbReference type="EMBL" id="RJF75247.1"/>
    </source>
</evidence>
<dbReference type="Pfam" id="PF21082">
    <property type="entry name" value="MS_channel_3rd"/>
    <property type="match status" value="1"/>
</dbReference>
<comment type="similarity">
    <text evidence="2">Belongs to the MscS (TC 1.A.23) family.</text>
</comment>
<dbReference type="SUPFAM" id="SSF50182">
    <property type="entry name" value="Sm-like ribonucleoproteins"/>
    <property type="match status" value="1"/>
</dbReference>
<keyword evidence="12" id="KW-1185">Reference proteome</keyword>
<comment type="caution">
    <text evidence="11">The sequence shown here is derived from an EMBL/GenBank/DDBJ whole genome shotgun (WGS) entry which is preliminary data.</text>
</comment>
<dbReference type="Proteomes" id="UP000286287">
    <property type="component" value="Unassembled WGS sequence"/>
</dbReference>
<dbReference type="GO" id="GO:0008381">
    <property type="term" value="F:mechanosensitive monoatomic ion channel activity"/>
    <property type="evidence" value="ECO:0007669"/>
    <property type="project" value="InterPro"/>
</dbReference>
<keyword evidence="6 8" id="KW-0472">Membrane</keyword>
<dbReference type="InterPro" id="IPR006685">
    <property type="entry name" value="MscS_channel_2nd"/>
</dbReference>
<dbReference type="GO" id="GO:0005886">
    <property type="term" value="C:plasma membrane"/>
    <property type="evidence" value="ECO:0007669"/>
    <property type="project" value="UniProtKB-SubCell"/>
</dbReference>
<sequence length="321" mass="35725">MTLELTPILTRLQNMLQGFLTAIPNILIGLIVFLLFVFISNLVRNAVHAIAERAGQPRGIALVFGRIASWAVLTLGLLVSLTIIIPTLTAASLFGALGVSGVAIGFAFKDIFQNLLAGLLILITRPFRIGDQIVSGNHEGTVEDIQVRATMLRTYDNRLVVIPNSELYTNRVVVNTALDKRRLSVNIGIGYGDDIAHAKEVILRELAQIDTVLKDPAPQVLVKELGDFSVNLDVRFWIDPPIRREANEAQDRVLETLKKALPAEGIDLPFPTQQVLFHDQTEETDGHRTRQREGWPSRGIERDPRPLREIRPNSEEVDNRS</sequence>
<evidence type="ECO:0000256" key="4">
    <source>
        <dbReference type="ARBA" id="ARBA00022692"/>
    </source>
</evidence>
<evidence type="ECO:0000256" key="2">
    <source>
        <dbReference type="ARBA" id="ARBA00008017"/>
    </source>
</evidence>
<dbReference type="InterPro" id="IPR049278">
    <property type="entry name" value="MS_channel_C"/>
</dbReference>
<dbReference type="EMBL" id="QYUJ01000006">
    <property type="protein sequence ID" value="RJF75247.1"/>
    <property type="molecule type" value="Genomic_DNA"/>
</dbReference>
<feature type="transmembrane region" description="Helical" evidence="8">
    <location>
        <begin position="20"/>
        <end position="39"/>
    </location>
</feature>
<feature type="region of interest" description="Disordered" evidence="7">
    <location>
        <begin position="279"/>
        <end position="321"/>
    </location>
</feature>
<feature type="transmembrane region" description="Helical" evidence="8">
    <location>
        <begin position="60"/>
        <end position="85"/>
    </location>
</feature>
<dbReference type="InterPro" id="IPR011066">
    <property type="entry name" value="MscS_channel_C_sf"/>
</dbReference>
<evidence type="ECO:0000256" key="8">
    <source>
        <dbReference type="SAM" id="Phobius"/>
    </source>
</evidence>
<gene>
    <name evidence="11" type="ORF">D3875_01715</name>
</gene>
<reference evidence="11 12" key="1">
    <citation type="submission" date="2018-09" db="EMBL/GenBank/DDBJ databases">
        <authorList>
            <person name="Zhu H."/>
        </authorList>
    </citation>
    <scope>NUCLEOTIDE SEQUENCE [LARGE SCALE GENOMIC DNA]</scope>
    <source>
        <strain evidence="11 12">K2S05-167</strain>
    </source>
</reference>
<keyword evidence="5 8" id="KW-1133">Transmembrane helix</keyword>
<feature type="transmembrane region" description="Helical" evidence="8">
    <location>
        <begin position="91"/>
        <end position="108"/>
    </location>
</feature>
<evidence type="ECO:0000259" key="9">
    <source>
        <dbReference type="Pfam" id="PF00924"/>
    </source>
</evidence>
<dbReference type="InterPro" id="IPR045275">
    <property type="entry name" value="MscS_archaea/bacteria_type"/>
</dbReference>
<comment type="subcellular location">
    <subcellularLocation>
        <location evidence="1">Cell membrane</location>
        <topology evidence="1">Multi-pass membrane protein</topology>
    </subcellularLocation>
</comment>
<feature type="domain" description="Mechanosensitive ion channel MscS C-terminal" evidence="10">
    <location>
        <begin position="184"/>
        <end position="267"/>
    </location>
</feature>
<evidence type="ECO:0000256" key="6">
    <source>
        <dbReference type="ARBA" id="ARBA00023136"/>
    </source>
</evidence>
<name>A0A418VGS5_9DEIO</name>
<feature type="domain" description="Mechanosensitive ion channel MscS" evidence="9">
    <location>
        <begin position="110"/>
        <end position="172"/>
    </location>
</feature>
<dbReference type="Pfam" id="PF05552">
    <property type="entry name" value="MS_channel_1st_1"/>
    <property type="match status" value="1"/>
</dbReference>
<evidence type="ECO:0000313" key="12">
    <source>
        <dbReference type="Proteomes" id="UP000286287"/>
    </source>
</evidence>
<dbReference type="Pfam" id="PF00924">
    <property type="entry name" value="MS_channel_2nd"/>
    <property type="match status" value="1"/>
</dbReference>
<dbReference type="PANTHER" id="PTHR30221">
    <property type="entry name" value="SMALL-CONDUCTANCE MECHANOSENSITIVE CHANNEL"/>
    <property type="match status" value="1"/>
</dbReference>
<dbReference type="InterPro" id="IPR023408">
    <property type="entry name" value="MscS_beta-dom_sf"/>
</dbReference>
<dbReference type="InterPro" id="IPR010920">
    <property type="entry name" value="LSM_dom_sf"/>
</dbReference>
<dbReference type="SUPFAM" id="SSF82861">
    <property type="entry name" value="Mechanosensitive channel protein MscS (YggB), transmembrane region"/>
    <property type="match status" value="1"/>
</dbReference>
<dbReference type="RefSeq" id="WP_119760502.1">
    <property type="nucleotide sequence ID" value="NZ_QYUJ01000006.1"/>
</dbReference>
<evidence type="ECO:0000256" key="7">
    <source>
        <dbReference type="SAM" id="MobiDB-lite"/>
    </source>
</evidence>
<keyword evidence="3" id="KW-1003">Cell membrane</keyword>
<proteinExistence type="inferred from homology"/>
<dbReference type="InterPro" id="IPR008910">
    <property type="entry name" value="MSC_TM_helix"/>
</dbReference>
<keyword evidence="4 8" id="KW-0812">Transmembrane</keyword>
<dbReference type="OrthoDB" id="9809206at2"/>
<dbReference type="AlphaFoldDB" id="A0A418VGS5"/>
<dbReference type="Gene3D" id="2.30.30.60">
    <property type="match status" value="1"/>
</dbReference>
<dbReference type="PANTHER" id="PTHR30221:SF1">
    <property type="entry name" value="SMALL-CONDUCTANCE MECHANOSENSITIVE CHANNEL"/>
    <property type="match status" value="1"/>
</dbReference>
<evidence type="ECO:0000256" key="5">
    <source>
        <dbReference type="ARBA" id="ARBA00022989"/>
    </source>
</evidence>
<dbReference type="SUPFAM" id="SSF82689">
    <property type="entry name" value="Mechanosensitive channel protein MscS (YggB), C-terminal domain"/>
    <property type="match status" value="1"/>
</dbReference>
<dbReference type="Gene3D" id="3.30.70.100">
    <property type="match status" value="1"/>
</dbReference>
<protein>
    <submittedName>
        <fullName evidence="11">Mechanosensitive ion channel family protein</fullName>
    </submittedName>
</protein>
<evidence type="ECO:0000259" key="10">
    <source>
        <dbReference type="Pfam" id="PF21082"/>
    </source>
</evidence>
<dbReference type="Gene3D" id="1.10.287.1260">
    <property type="match status" value="1"/>
</dbReference>